<organism evidence="2 3">
    <name type="scientific">Datura stramonium</name>
    <name type="common">Jimsonweed</name>
    <name type="synonym">Common thornapple</name>
    <dbReference type="NCBI Taxonomy" id="4076"/>
    <lineage>
        <taxon>Eukaryota</taxon>
        <taxon>Viridiplantae</taxon>
        <taxon>Streptophyta</taxon>
        <taxon>Embryophyta</taxon>
        <taxon>Tracheophyta</taxon>
        <taxon>Spermatophyta</taxon>
        <taxon>Magnoliopsida</taxon>
        <taxon>eudicotyledons</taxon>
        <taxon>Gunneridae</taxon>
        <taxon>Pentapetalae</taxon>
        <taxon>asterids</taxon>
        <taxon>lamiids</taxon>
        <taxon>Solanales</taxon>
        <taxon>Solanaceae</taxon>
        <taxon>Solanoideae</taxon>
        <taxon>Datureae</taxon>
        <taxon>Datura</taxon>
    </lineage>
</organism>
<keyword evidence="3" id="KW-1185">Reference proteome</keyword>
<feature type="non-terminal residue" evidence="2">
    <location>
        <position position="158"/>
    </location>
</feature>
<feature type="transmembrane region" description="Helical" evidence="1">
    <location>
        <begin position="125"/>
        <end position="143"/>
    </location>
</feature>
<keyword evidence="1" id="KW-1133">Transmembrane helix</keyword>
<evidence type="ECO:0000313" key="3">
    <source>
        <dbReference type="Proteomes" id="UP000823775"/>
    </source>
</evidence>
<protein>
    <submittedName>
        <fullName evidence="2">Uncharacterized protein</fullName>
    </submittedName>
</protein>
<gene>
    <name evidence="2" type="ORF">HAX54_046610</name>
</gene>
<name>A0ABS8WHB3_DATST</name>
<dbReference type="Proteomes" id="UP000823775">
    <property type="component" value="Unassembled WGS sequence"/>
</dbReference>
<proteinExistence type="predicted"/>
<comment type="caution">
    <text evidence="2">The sequence shown here is derived from an EMBL/GenBank/DDBJ whole genome shotgun (WGS) entry which is preliminary data.</text>
</comment>
<reference evidence="2 3" key="1">
    <citation type="journal article" date="2021" name="BMC Genomics">
        <title>Datura genome reveals duplications of psychoactive alkaloid biosynthetic genes and high mutation rate following tissue culture.</title>
        <authorList>
            <person name="Rajewski A."/>
            <person name="Carter-House D."/>
            <person name="Stajich J."/>
            <person name="Litt A."/>
        </authorList>
    </citation>
    <scope>NUCLEOTIDE SEQUENCE [LARGE SCALE GENOMIC DNA]</scope>
    <source>
        <strain evidence="2">AR-01</strain>
    </source>
</reference>
<sequence length="158" mass="18436">FIGEEERENGRLVSLCEEEERRWRQRRREREATGSSAWVVRGPFSGGLRRGTTGGWLVLCRLFSESSPELDATFGDFWSEKRNEGERCGGCGKHKIKEEQWGSLGRRGGDEKWREEEKGVAASRWWDLVVSLVVMVVFGVAVMKRREDEENERRWMPR</sequence>
<keyword evidence="1" id="KW-0472">Membrane</keyword>
<evidence type="ECO:0000313" key="2">
    <source>
        <dbReference type="EMBL" id="MCE3050190.1"/>
    </source>
</evidence>
<accession>A0ABS8WHB3</accession>
<feature type="non-terminal residue" evidence="2">
    <location>
        <position position="1"/>
    </location>
</feature>
<dbReference type="EMBL" id="JACEIK010007380">
    <property type="protein sequence ID" value="MCE3050190.1"/>
    <property type="molecule type" value="Genomic_DNA"/>
</dbReference>
<evidence type="ECO:0000256" key="1">
    <source>
        <dbReference type="SAM" id="Phobius"/>
    </source>
</evidence>
<keyword evidence="1" id="KW-0812">Transmembrane</keyword>